<dbReference type="Gene3D" id="1.20.930.20">
    <property type="entry name" value="Adaptor protein Cbl, N-terminal domain"/>
    <property type="match status" value="1"/>
</dbReference>
<dbReference type="OrthoDB" id="3051729at2759"/>
<dbReference type="STRING" id="650164.K5UXR9"/>
<dbReference type="HOGENOM" id="CLU_903467_0_0_1"/>
<proteinExistence type="predicted"/>
<sequence>MCFPFLLAKDERRASRSSDIVHVHVLPVKRDDARRTEFYSQLLDHILTVSGVVAIIANGPLNIPFLKNAADLVKSIAELGQALNANKDDCDKLVQKTSDHLSILSDTLAKDNITIDAAFQSHVLSFVEIQYVFLNFTPRSYRARLLRNAADRREIVECQEQLSRAFDQLQLASIVHTAVRLNGIAHGVSDVETLVGRSTDDLRLQLSKVHRVVSAQSYPSAINSTRTEARRRRPRRPSSNLQISTNIIRSSPYRRISTPYTVLPLSPLRMQWTGTAITRAHDAGMLNLRSRRDATAVPKVRTAEREAR</sequence>
<dbReference type="GO" id="GO:0007166">
    <property type="term" value="P:cell surface receptor signaling pathway"/>
    <property type="evidence" value="ECO:0007669"/>
    <property type="project" value="InterPro"/>
</dbReference>
<dbReference type="InterPro" id="IPR059179">
    <property type="entry name" value="MLKL-like_MCAfunc"/>
</dbReference>
<evidence type="ECO:0000313" key="3">
    <source>
        <dbReference type="Proteomes" id="UP000008370"/>
    </source>
</evidence>
<accession>K5UXR9</accession>
<dbReference type="InParanoid" id="K5UXR9"/>
<name>K5UXR9_PHACS</name>
<feature type="region of interest" description="Disordered" evidence="1">
    <location>
        <begin position="223"/>
        <end position="244"/>
    </location>
</feature>
<dbReference type="GeneID" id="18912995"/>
<dbReference type="Proteomes" id="UP000008370">
    <property type="component" value="Unassembled WGS sequence"/>
</dbReference>
<protein>
    <submittedName>
        <fullName evidence="2">Uncharacterized protein</fullName>
    </submittedName>
</protein>
<organism evidence="2 3">
    <name type="scientific">Phanerochaete carnosa (strain HHB-10118-sp)</name>
    <name type="common">White-rot fungus</name>
    <name type="synonym">Peniophora carnosa</name>
    <dbReference type="NCBI Taxonomy" id="650164"/>
    <lineage>
        <taxon>Eukaryota</taxon>
        <taxon>Fungi</taxon>
        <taxon>Dikarya</taxon>
        <taxon>Basidiomycota</taxon>
        <taxon>Agaricomycotina</taxon>
        <taxon>Agaricomycetes</taxon>
        <taxon>Polyporales</taxon>
        <taxon>Phanerochaetaceae</taxon>
        <taxon>Phanerochaete</taxon>
    </lineage>
</organism>
<dbReference type="KEGG" id="pco:PHACADRAFT_210652"/>
<dbReference type="InterPro" id="IPR036537">
    <property type="entry name" value="Adaptor_Cbl_N_dom_sf"/>
</dbReference>
<dbReference type="CDD" id="cd21037">
    <property type="entry name" value="MLKL_NTD"/>
    <property type="match status" value="1"/>
</dbReference>
<dbReference type="AlphaFoldDB" id="K5UXR9"/>
<gene>
    <name evidence="2" type="ORF">PHACADRAFT_210652</name>
</gene>
<dbReference type="RefSeq" id="XP_007397556.1">
    <property type="nucleotide sequence ID" value="XM_007397494.1"/>
</dbReference>
<dbReference type="EMBL" id="JH930473">
    <property type="protein sequence ID" value="EKM54881.1"/>
    <property type="molecule type" value="Genomic_DNA"/>
</dbReference>
<evidence type="ECO:0000313" key="2">
    <source>
        <dbReference type="EMBL" id="EKM54881.1"/>
    </source>
</evidence>
<reference evidence="2 3" key="1">
    <citation type="journal article" date="2012" name="BMC Genomics">
        <title>Comparative genomics of the white-rot fungi, Phanerochaete carnosa and P. chrysosporium, to elucidate the genetic basis of the distinct wood types they colonize.</title>
        <authorList>
            <person name="Suzuki H."/>
            <person name="MacDonald J."/>
            <person name="Syed K."/>
            <person name="Salamov A."/>
            <person name="Hori C."/>
            <person name="Aerts A."/>
            <person name="Henrissat B."/>
            <person name="Wiebenga A."/>
            <person name="vanKuyk P.A."/>
            <person name="Barry K."/>
            <person name="Lindquist E."/>
            <person name="LaButti K."/>
            <person name="Lapidus A."/>
            <person name="Lucas S."/>
            <person name="Coutinho P."/>
            <person name="Gong Y."/>
            <person name="Samejima M."/>
            <person name="Mahadevan R."/>
            <person name="Abou-Zaid M."/>
            <person name="de Vries R.P."/>
            <person name="Igarashi K."/>
            <person name="Yadav J.S."/>
            <person name="Grigoriev I.V."/>
            <person name="Master E.R."/>
        </authorList>
    </citation>
    <scope>NUCLEOTIDE SEQUENCE [LARGE SCALE GENOMIC DNA]</scope>
    <source>
        <strain evidence="2 3">HHB-10118-sp</strain>
    </source>
</reference>
<keyword evidence="3" id="KW-1185">Reference proteome</keyword>
<evidence type="ECO:0000256" key="1">
    <source>
        <dbReference type="SAM" id="MobiDB-lite"/>
    </source>
</evidence>